<feature type="domain" description="WW" evidence="1">
    <location>
        <begin position="57"/>
        <end position="90"/>
    </location>
</feature>
<name>A0A9P4I5K2_9PEZI</name>
<dbReference type="PANTHER" id="PTHR24148:SF73">
    <property type="entry name" value="HET DOMAIN PROTEIN (AFU_ORTHOLOGUE AFUA_8G01020)"/>
    <property type="match status" value="1"/>
</dbReference>
<dbReference type="PROSITE" id="PS50020">
    <property type="entry name" value="WW_DOMAIN_2"/>
    <property type="match status" value="1"/>
</dbReference>
<reference evidence="2" key="1">
    <citation type="journal article" date="2020" name="Stud. Mycol.">
        <title>101 Dothideomycetes genomes: a test case for predicting lifestyles and emergence of pathogens.</title>
        <authorList>
            <person name="Haridas S."/>
            <person name="Albert R."/>
            <person name="Binder M."/>
            <person name="Bloem J."/>
            <person name="Labutti K."/>
            <person name="Salamov A."/>
            <person name="Andreopoulos B."/>
            <person name="Baker S."/>
            <person name="Barry K."/>
            <person name="Bills G."/>
            <person name="Bluhm B."/>
            <person name="Cannon C."/>
            <person name="Castanera R."/>
            <person name="Culley D."/>
            <person name="Daum C."/>
            <person name="Ezra D."/>
            <person name="Gonzalez J."/>
            <person name="Henrissat B."/>
            <person name="Kuo A."/>
            <person name="Liang C."/>
            <person name="Lipzen A."/>
            <person name="Lutzoni F."/>
            <person name="Magnuson J."/>
            <person name="Mondo S."/>
            <person name="Nolan M."/>
            <person name="Ohm R."/>
            <person name="Pangilinan J."/>
            <person name="Park H.-J."/>
            <person name="Ramirez L."/>
            <person name="Alfaro M."/>
            <person name="Sun H."/>
            <person name="Tritt A."/>
            <person name="Yoshinaga Y."/>
            <person name="Zwiers L.-H."/>
            <person name="Turgeon B."/>
            <person name="Goodwin S."/>
            <person name="Spatafora J."/>
            <person name="Crous P."/>
            <person name="Grigoriev I."/>
        </authorList>
    </citation>
    <scope>NUCLEOTIDE SEQUENCE</scope>
    <source>
        <strain evidence="2">CBS 133067</strain>
    </source>
</reference>
<dbReference type="AlphaFoldDB" id="A0A9P4I5K2"/>
<evidence type="ECO:0000313" key="2">
    <source>
        <dbReference type="EMBL" id="KAF2093888.1"/>
    </source>
</evidence>
<evidence type="ECO:0000313" key="3">
    <source>
        <dbReference type="Proteomes" id="UP000799772"/>
    </source>
</evidence>
<dbReference type="InterPro" id="IPR001202">
    <property type="entry name" value="WW_dom"/>
</dbReference>
<gene>
    <name evidence="2" type="ORF">NA57DRAFT_68918</name>
</gene>
<dbReference type="Proteomes" id="UP000799772">
    <property type="component" value="Unassembled WGS sequence"/>
</dbReference>
<keyword evidence="3" id="KW-1185">Reference proteome</keyword>
<accession>A0A9P4I5K2</accession>
<sequence length="666" mass="74996">MIPYEYSSLRNEEIRILKLLPGGLDDPIRMTIEHAPLIIPNKTKEPTKRISQEQLQSTLPSDWKVYIAQDGRYIFRCWSPYMTSWTHPDLDLDKSCYEGYEHDPDPGFVPNFEALSYVWGPFDGEEAAIIERASSMNCKAVQTMKIRKNLASALRHLRRESSIRNLWIDALCINQADVPERNRQVPRMRHIYSLARRVIVWLGEESPDSSHALSTMEFLGGQGEPSNDGWHLPSPGCREPLCRLWTVQEILLANRFAIVQCGSANMLITNRGIGGQLRKCLNDLRIMLDLQTAPDAANTLTLGRVRDNTDPRDKIYGLLSILPQHFSRLIKPDYSSTTAETYQSAFLLFSNFHCRLDLLPHCGGNAANPEIPTWVPDWSVKRQWSIHNQDQFASGMSSSQMRYISPSVLEIVGLRAATVSEDSEGIPGSADYASQHSTPFEPQRLDSTQYIAGGSLFDAYVHTVHESGLRERYPLLAHLPTLQDASSELAKRRSLSDLGIGWRAFLKTTEGYIGTGPPIVRQGDHVVCVLGCSRLIILRPTSAKPSNSTQFHVIGDCFLHGLQDATALLGSLPRNYTLQMQKDNHSLIPRPVFMNHENGSLQVDDPRLGPIPADWERLPSQRTSIDLHFFARFENKATGELLNSDPRMLPEALEARGVHLQTFQLV</sequence>
<dbReference type="OrthoDB" id="4850726at2759"/>
<organism evidence="2 3">
    <name type="scientific">Rhizodiscina lignyota</name>
    <dbReference type="NCBI Taxonomy" id="1504668"/>
    <lineage>
        <taxon>Eukaryota</taxon>
        <taxon>Fungi</taxon>
        <taxon>Dikarya</taxon>
        <taxon>Ascomycota</taxon>
        <taxon>Pezizomycotina</taxon>
        <taxon>Dothideomycetes</taxon>
        <taxon>Pleosporomycetidae</taxon>
        <taxon>Aulographales</taxon>
        <taxon>Rhizodiscinaceae</taxon>
        <taxon>Rhizodiscina</taxon>
    </lineage>
</organism>
<dbReference type="PANTHER" id="PTHR24148">
    <property type="entry name" value="ANKYRIN REPEAT DOMAIN-CONTAINING PROTEIN 39 HOMOLOG-RELATED"/>
    <property type="match status" value="1"/>
</dbReference>
<comment type="caution">
    <text evidence="2">The sequence shown here is derived from an EMBL/GenBank/DDBJ whole genome shotgun (WGS) entry which is preliminary data.</text>
</comment>
<protein>
    <recommendedName>
        <fullName evidence="1">WW domain-containing protein</fullName>
    </recommendedName>
</protein>
<dbReference type="InterPro" id="IPR010730">
    <property type="entry name" value="HET"/>
</dbReference>
<proteinExistence type="predicted"/>
<dbReference type="InterPro" id="IPR052895">
    <property type="entry name" value="HetReg/Transcr_Mod"/>
</dbReference>
<dbReference type="Pfam" id="PF06985">
    <property type="entry name" value="HET"/>
    <property type="match status" value="1"/>
</dbReference>
<dbReference type="EMBL" id="ML978136">
    <property type="protein sequence ID" value="KAF2093888.1"/>
    <property type="molecule type" value="Genomic_DNA"/>
</dbReference>
<evidence type="ECO:0000259" key="1">
    <source>
        <dbReference type="PROSITE" id="PS50020"/>
    </source>
</evidence>